<dbReference type="EMBL" id="CM007385">
    <property type="protein sequence ID" value="ONK70505.1"/>
    <property type="molecule type" value="Genomic_DNA"/>
</dbReference>
<dbReference type="GO" id="GO:0030154">
    <property type="term" value="P:cell differentiation"/>
    <property type="evidence" value="ECO:0007669"/>
    <property type="project" value="UniProtKB-KW"/>
</dbReference>
<reference evidence="9" key="1">
    <citation type="journal article" date="2017" name="Nat. Commun.">
        <title>The asparagus genome sheds light on the origin and evolution of a young Y chromosome.</title>
        <authorList>
            <person name="Harkess A."/>
            <person name="Zhou J."/>
            <person name="Xu C."/>
            <person name="Bowers J.E."/>
            <person name="Van der Hulst R."/>
            <person name="Ayyampalayam S."/>
            <person name="Mercati F."/>
            <person name="Riccardi P."/>
            <person name="McKain M.R."/>
            <person name="Kakrana A."/>
            <person name="Tang H."/>
            <person name="Ray J."/>
            <person name="Groenendijk J."/>
            <person name="Arikit S."/>
            <person name="Mathioni S.M."/>
            <person name="Nakano M."/>
            <person name="Shan H."/>
            <person name="Telgmann-Rauber A."/>
            <person name="Kanno A."/>
            <person name="Yue Z."/>
            <person name="Chen H."/>
            <person name="Li W."/>
            <person name="Chen Y."/>
            <person name="Xu X."/>
            <person name="Zhang Y."/>
            <person name="Luo S."/>
            <person name="Chen H."/>
            <person name="Gao J."/>
            <person name="Mao Z."/>
            <person name="Pires J.C."/>
            <person name="Luo M."/>
            <person name="Kudrna D."/>
            <person name="Wing R.A."/>
            <person name="Meyers B.C."/>
            <person name="Yi K."/>
            <person name="Kong H."/>
            <person name="Lavrijsen P."/>
            <person name="Sunseri F."/>
            <person name="Falavigna A."/>
            <person name="Ye Y."/>
            <person name="Leebens-Mack J.H."/>
            <person name="Chen G."/>
        </authorList>
    </citation>
    <scope>NUCLEOTIDE SEQUENCE [LARGE SCALE GENOMIC DNA]</scope>
    <source>
        <strain evidence="9">cv. DH0086</strain>
    </source>
</reference>
<dbReference type="Gramene" id="ONK70505">
    <property type="protein sequence ID" value="ONK70505"/>
    <property type="gene ID" value="A4U43_C05F34400"/>
</dbReference>
<evidence type="ECO:0000256" key="3">
    <source>
        <dbReference type="ARBA" id="ARBA00022782"/>
    </source>
</evidence>
<evidence type="ECO:0000256" key="7">
    <source>
        <dbReference type="SAM" id="MobiDB-lite"/>
    </source>
</evidence>
<comment type="similarity">
    <text evidence="1">Belongs to the FLX family.</text>
</comment>
<keyword evidence="9" id="KW-1185">Reference proteome</keyword>
<keyword evidence="2" id="KW-0217">Developmental protein</keyword>
<feature type="coiled-coil region" evidence="6">
    <location>
        <begin position="50"/>
        <end position="77"/>
    </location>
</feature>
<dbReference type="Proteomes" id="UP000243459">
    <property type="component" value="Chromosome 5"/>
</dbReference>
<keyword evidence="3" id="KW-0221">Differentiation</keyword>
<feature type="coiled-coil region" evidence="6">
    <location>
        <begin position="110"/>
        <end position="220"/>
    </location>
</feature>
<dbReference type="InterPro" id="IPR040353">
    <property type="entry name" value="FLX/FLX-like"/>
</dbReference>
<gene>
    <name evidence="8" type="ORF">A4U43_C05F34400</name>
</gene>
<dbReference type="PANTHER" id="PTHR33405">
    <property type="entry name" value="PROTEIN FLX-LIKE 2"/>
    <property type="match status" value="1"/>
</dbReference>
<organism evidence="8 9">
    <name type="scientific">Asparagus officinalis</name>
    <name type="common">Garden asparagus</name>
    <dbReference type="NCBI Taxonomy" id="4686"/>
    <lineage>
        <taxon>Eukaryota</taxon>
        <taxon>Viridiplantae</taxon>
        <taxon>Streptophyta</taxon>
        <taxon>Embryophyta</taxon>
        <taxon>Tracheophyta</taxon>
        <taxon>Spermatophyta</taxon>
        <taxon>Magnoliopsida</taxon>
        <taxon>Liliopsida</taxon>
        <taxon>Asparagales</taxon>
        <taxon>Asparagaceae</taxon>
        <taxon>Asparagoideae</taxon>
        <taxon>Asparagus</taxon>
    </lineage>
</organism>
<dbReference type="OMA" id="DSYQRSH"/>
<evidence type="ECO:0008006" key="10">
    <source>
        <dbReference type="Google" id="ProtNLM"/>
    </source>
</evidence>
<dbReference type="OrthoDB" id="1899348at2759"/>
<sequence length="299" mass="33328">MDARRHAYEGRDLHAPGMMRHGPFPGELRPADPRRPLEPLPPPELLENKIASQAAEIERLLRENQRLATTHVAMRDEIGANQQEIHRIKSHIGSIRTESDIQVRGLMEKIRKAEEDIRAGEIVKKELQEAHKEAQSLMTKRQELASEIQVLTEELQKISGGDKKMPELLAQLDGLRQEHQKLRATFEREKGSNIEQVEQMRAMEKNLISLAREVEKLRADVINAEKGEQLRNAAMNPYAGTFSSPASLYPPVGQGVAYGHGYAQPYVDGYGRPLVPVAGVAVGTSNVSPVDAARRGNIP</sequence>
<dbReference type="GO" id="GO:0009908">
    <property type="term" value="P:flower development"/>
    <property type="evidence" value="ECO:0007669"/>
    <property type="project" value="UniProtKB-KW"/>
</dbReference>
<dbReference type="AlphaFoldDB" id="A0A5P1EWQ2"/>
<name>A0A5P1EWQ2_ASPOF</name>
<evidence type="ECO:0000313" key="8">
    <source>
        <dbReference type="EMBL" id="ONK70505.1"/>
    </source>
</evidence>
<evidence type="ECO:0000256" key="2">
    <source>
        <dbReference type="ARBA" id="ARBA00022473"/>
    </source>
</evidence>
<proteinExistence type="inferred from homology"/>
<evidence type="ECO:0000256" key="1">
    <source>
        <dbReference type="ARBA" id="ARBA00005405"/>
    </source>
</evidence>
<accession>A0A5P1EWQ2</accession>
<evidence type="ECO:0000256" key="4">
    <source>
        <dbReference type="ARBA" id="ARBA00023054"/>
    </source>
</evidence>
<feature type="compositionally biased region" description="Basic and acidic residues" evidence="7">
    <location>
        <begin position="1"/>
        <end position="14"/>
    </location>
</feature>
<feature type="region of interest" description="Disordered" evidence="7">
    <location>
        <begin position="1"/>
        <end position="36"/>
    </location>
</feature>
<protein>
    <recommendedName>
        <fullName evidence="10">Protein FLX-like 4</fullName>
    </recommendedName>
</protein>
<dbReference type="PANTHER" id="PTHR33405:SF18">
    <property type="entry name" value="PROTEIN FLX-LIKE 4"/>
    <property type="match status" value="1"/>
</dbReference>
<keyword evidence="4 6" id="KW-0175">Coiled coil</keyword>
<keyword evidence="5" id="KW-0287">Flowering</keyword>
<evidence type="ECO:0000256" key="5">
    <source>
        <dbReference type="ARBA" id="ARBA00023089"/>
    </source>
</evidence>
<evidence type="ECO:0000256" key="6">
    <source>
        <dbReference type="SAM" id="Coils"/>
    </source>
</evidence>
<evidence type="ECO:0000313" key="9">
    <source>
        <dbReference type="Proteomes" id="UP000243459"/>
    </source>
</evidence>